<protein>
    <submittedName>
        <fullName evidence="3">Zf-Tim10_DDP domain-containing protein</fullName>
    </submittedName>
</protein>
<proteinExistence type="predicted"/>
<reference evidence="3" key="1">
    <citation type="submission" date="2016-06" db="UniProtKB">
        <authorList>
            <consortium name="WormBaseParasite"/>
        </authorList>
    </citation>
    <scope>IDENTIFICATION</scope>
</reference>
<gene>
    <name evidence="1" type="ORF">SBAD_LOCUS5176</name>
</gene>
<evidence type="ECO:0000313" key="2">
    <source>
        <dbReference type="Proteomes" id="UP000270296"/>
    </source>
</evidence>
<name>A0A183INI1_9BILA</name>
<dbReference type="EMBL" id="UZAM01008802">
    <property type="protein sequence ID" value="VDP06483.1"/>
    <property type="molecule type" value="Genomic_DNA"/>
</dbReference>
<dbReference type="WBParaSite" id="SBAD_0000538701-mRNA-1">
    <property type="protein sequence ID" value="SBAD_0000538701-mRNA-1"/>
    <property type="gene ID" value="SBAD_0000538701"/>
</dbReference>
<dbReference type="Proteomes" id="UP000270296">
    <property type="component" value="Unassembled WGS sequence"/>
</dbReference>
<sequence>MAKLEAIKRKIGGLKARIDNTVRSVEKFLWGSDCRPEVEETLTLMGRCFLKCEEYLGQCETATGIGERKTNDA</sequence>
<accession>A0A183INI1</accession>
<dbReference type="AlphaFoldDB" id="A0A183INI1"/>
<evidence type="ECO:0000313" key="3">
    <source>
        <dbReference type="WBParaSite" id="SBAD_0000538701-mRNA-1"/>
    </source>
</evidence>
<keyword evidence="2" id="KW-1185">Reference proteome</keyword>
<reference evidence="1 2" key="2">
    <citation type="submission" date="2018-11" db="EMBL/GenBank/DDBJ databases">
        <authorList>
            <consortium name="Pathogen Informatics"/>
        </authorList>
    </citation>
    <scope>NUCLEOTIDE SEQUENCE [LARGE SCALE GENOMIC DNA]</scope>
</reference>
<organism evidence="3">
    <name type="scientific">Soboliphyme baturini</name>
    <dbReference type="NCBI Taxonomy" id="241478"/>
    <lineage>
        <taxon>Eukaryota</taxon>
        <taxon>Metazoa</taxon>
        <taxon>Ecdysozoa</taxon>
        <taxon>Nematoda</taxon>
        <taxon>Enoplea</taxon>
        <taxon>Dorylaimia</taxon>
        <taxon>Dioctophymatida</taxon>
        <taxon>Dioctophymatoidea</taxon>
        <taxon>Soboliphymatidae</taxon>
        <taxon>Soboliphyme</taxon>
    </lineage>
</organism>
<evidence type="ECO:0000313" key="1">
    <source>
        <dbReference type="EMBL" id="VDP06483.1"/>
    </source>
</evidence>